<evidence type="ECO:0000256" key="1">
    <source>
        <dbReference type="ARBA" id="ARBA00004571"/>
    </source>
</evidence>
<keyword evidence="4 7" id="KW-0812">Transmembrane</keyword>
<dbReference type="InterPro" id="IPR023996">
    <property type="entry name" value="TonB-dep_OMP_SusC/RagA"/>
</dbReference>
<feature type="compositionally biased region" description="Basic and acidic residues" evidence="8">
    <location>
        <begin position="931"/>
        <end position="946"/>
    </location>
</feature>
<keyword evidence="9" id="KW-0732">Signal</keyword>
<comment type="subcellular location">
    <subcellularLocation>
        <location evidence="1 7">Cell outer membrane</location>
        <topology evidence="1 7">Multi-pass membrane protein</topology>
    </subcellularLocation>
</comment>
<dbReference type="Gene3D" id="2.40.170.20">
    <property type="entry name" value="TonB-dependent receptor, beta-barrel domain"/>
    <property type="match status" value="1"/>
</dbReference>
<dbReference type="Pfam" id="PF13715">
    <property type="entry name" value="CarbopepD_reg_2"/>
    <property type="match status" value="1"/>
</dbReference>
<evidence type="ECO:0000313" key="11">
    <source>
        <dbReference type="EMBL" id="NOU61308.1"/>
    </source>
</evidence>
<dbReference type="InterPro" id="IPR008969">
    <property type="entry name" value="CarboxyPept-like_regulatory"/>
</dbReference>
<evidence type="ECO:0000256" key="3">
    <source>
        <dbReference type="ARBA" id="ARBA00022452"/>
    </source>
</evidence>
<dbReference type="NCBIfam" id="TIGR04057">
    <property type="entry name" value="SusC_RagA_signa"/>
    <property type="match status" value="1"/>
</dbReference>
<dbReference type="SUPFAM" id="SSF56935">
    <property type="entry name" value="Porins"/>
    <property type="match status" value="1"/>
</dbReference>
<reference evidence="11 12" key="1">
    <citation type="submission" date="2018-12" db="EMBL/GenBank/DDBJ databases">
        <title>Marinifilum JC070 sp. nov., a marine bacterium isolated from Yongle Blue Hole in the South China Sea.</title>
        <authorList>
            <person name="Fu T."/>
        </authorList>
    </citation>
    <scope>NUCLEOTIDE SEQUENCE [LARGE SCALE GENOMIC DNA]</scope>
    <source>
        <strain evidence="11 12">JC070</strain>
    </source>
</reference>
<gene>
    <name evidence="11" type="ORF">ELS83_15990</name>
</gene>
<keyword evidence="11" id="KW-0675">Receptor</keyword>
<evidence type="ECO:0000256" key="8">
    <source>
        <dbReference type="SAM" id="MobiDB-lite"/>
    </source>
</evidence>
<keyword evidence="2 7" id="KW-0813">Transport</keyword>
<keyword evidence="12" id="KW-1185">Reference proteome</keyword>
<proteinExistence type="inferred from homology"/>
<comment type="similarity">
    <text evidence="7">Belongs to the TonB-dependent receptor family.</text>
</comment>
<dbReference type="Proteomes" id="UP000732105">
    <property type="component" value="Unassembled WGS sequence"/>
</dbReference>
<evidence type="ECO:0000256" key="7">
    <source>
        <dbReference type="PROSITE-ProRule" id="PRU01360"/>
    </source>
</evidence>
<dbReference type="InterPro" id="IPR012910">
    <property type="entry name" value="Plug_dom"/>
</dbReference>
<evidence type="ECO:0000256" key="2">
    <source>
        <dbReference type="ARBA" id="ARBA00022448"/>
    </source>
</evidence>
<feature type="signal peptide" evidence="9">
    <location>
        <begin position="1"/>
        <end position="40"/>
    </location>
</feature>
<evidence type="ECO:0000256" key="6">
    <source>
        <dbReference type="ARBA" id="ARBA00023237"/>
    </source>
</evidence>
<organism evidence="11 12">
    <name type="scientific">Marinifilum caeruleilacunae</name>
    <dbReference type="NCBI Taxonomy" id="2499076"/>
    <lineage>
        <taxon>Bacteria</taxon>
        <taxon>Pseudomonadati</taxon>
        <taxon>Bacteroidota</taxon>
        <taxon>Bacteroidia</taxon>
        <taxon>Marinilabiliales</taxon>
        <taxon>Marinifilaceae</taxon>
    </lineage>
</organism>
<feature type="chain" id="PRO_5045539569" evidence="9">
    <location>
        <begin position="41"/>
        <end position="1107"/>
    </location>
</feature>
<dbReference type="PROSITE" id="PS52016">
    <property type="entry name" value="TONB_DEPENDENT_REC_3"/>
    <property type="match status" value="1"/>
</dbReference>
<dbReference type="EMBL" id="RZNH01000031">
    <property type="protein sequence ID" value="NOU61308.1"/>
    <property type="molecule type" value="Genomic_DNA"/>
</dbReference>
<evidence type="ECO:0000259" key="10">
    <source>
        <dbReference type="Pfam" id="PF07715"/>
    </source>
</evidence>
<dbReference type="Pfam" id="PF07715">
    <property type="entry name" value="Plug"/>
    <property type="match status" value="1"/>
</dbReference>
<name>A0ABX1WYT3_9BACT</name>
<dbReference type="Gene3D" id="2.170.130.10">
    <property type="entry name" value="TonB-dependent receptor, plug domain"/>
    <property type="match status" value="1"/>
</dbReference>
<evidence type="ECO:0000256" key="9">
    <source>
        <dbReference type="SAM" id="SignalP"/>
    </source>
</evidence>
<accession>A0ABX1WYT3</accession>
<dbReference type="InterPro" id="IPR037066">
    <property type="entry name" value="Plug_dom_sf"/>
</dbReference>
<dbReference type="InterPro" id="IPR039426">
    <property type="entry name" value="TonB-dep_rcpt-like"/>
</dbReference>
<dbReference type="InterPro" id="IPR023997">
    <property type="entry name" value="TonB-dep_OMP_SusC/RagA_CS"/>
</dbReference>
<dbReference type="NCBIfam" id="TIGR04056">
    <property type="entry name" value="OMP_RagA_SusC"/>
    <property type="match status" value="1"/>
</dbReference>
<comment type="caution">
    <text evidence="11">The sequence shown here is derived from an EMBL/GenBank/DDBJ whole genome shotgun (WGS) entry which is preliminary data.</text>
</comment>
<dbReference type="Gene3D" id="2.60.40.1120">
    <property type="entry name" value="Carboxypeptidase-like, regulatory domain"/>
    <property type="match status" value="1"/>
</dbReference>
<protein>
    <submittedName>
        <fullName evidence="11">TonB-dependent receptor</fullName>
    </submittedName>
</protein>
<evidence type="ECO:0000256" key="4">
    <source>
        <dbReference type="ARBA" id="ARBA00022692"/>
    </source>
</evidence>
<sequence length="1107" mass="122791">MKNKRLRKNYFSNCNRKLLIMTRVMSLLSFIILSTGIVSASTKTDKNGLNGNFQSDKQLITGVVKDATNEFPIPGVNVFIKGTTEGTITDIDGNYSISVNQGSILVFSFIGMKSEEIEISNQKVIDVMLEVDAIGLNEVVAIGYGTQKKSDITGSVASFNTDVLREQSQTNIVQALQGNMAGITVTTNNSSAEDDGTILIRGQNSITASNEPLIVLDGIPFDGSLSELNSNDIESMEVLKDASSTAIYGSRGSNGVILITTKKGKAGKMTVSYSGSYSWDFIGDLPDMQNASDYWSDIWQRNVSNVLASPSNTLSISKVIDNAFQGDASSNTDIAAFMEGYPGQTWDEVKNNILANYPDATSDWTVLQQIANAFAYPEGGRDTDWVDLASRVGHKQEHNLSISGGSEKNKYYMSAIYGKNEGVAKGDDFERFVYRLNLSFDLGHGITYGTNTQLGFYDRSGEPADWGTSRGAFRMSPTYNAYNADGTIDLTPTDEDSSVMNPLEPLLYENEDKETRIITNHFLDIDIPKVQGLHYKLNAGYQTKYREDKTYKGNNTVSGSIYNGYLEINDKTSKSWTIDNILSYNRDFGKHSIFLTALYSIQESIEETDGMIGKGFQSDVMGYYQPENAEILTGSATKWERSSLSQMFRANYVYDSRYLITATMRRDGASQFGDNKKFGWFPSVALGWNISNESFMSDVEAVDALKFRLSYGESGNEAVSAYETLRRMNSNDYIDENDGVQTGYYAETLDNPDLSWETTKSINAGLDFTLFGGRVFGAFDVFSSSTEDLLLSETISGVNGTTSILRNIGETSTKGFEIQISTVNISTKDFTWKTSLNASSFKSEIENVGLKNADGHYIDDVASEWFIGHPVNVNFDYSLDRILQKSDFITDGQGNYVLDANNNYQLKPEVADEIVLMSSTARPGQPIVKDVNGDGKIDGTADKEIQGDQNPDFTAGLKNTFIYKNWTFSFFLNGVWGVTKRNTLVNNDNFGPRRKLNATYWTPDNATTDLPGINMGGLTPGIELYPYEDASYVRLQDISLAYNFKSLVEKHKWISDFEVYANLKNVYTWTEWDGIDPEYYTGEDTGSKKSIEIPRPVSIIIGTRITF</sequence>
<feature type="region of interest" description="Disordered" evidence="8">
    <location>
        <begin position="927"/>
        <end position="949"/>
    </location>
</feature>
<keyword evidence="6 7" id="KW-0998">Cell outer membrane</keyword>
<evidence type="ECO:0000313" key="12">
    <source>
        <dbReference type="Proteomes" id="UP000732105"/>
    </source>
</evidence>
<evidence type="ECO:0000256" key="5">
    <source>
        <dbReference type="ARBA" id="ARBA00023136"/>
    </source>
</evidence>
<dbReference type="SUPFAM" id="SSF49464">
    <property type="entry name" value="Carboxypeptidase regulatory domain-like"/>
    <property type="match status" value="1"/>
</dbReference>
<keyword evidence="3 7" id="KW-1134">Transmembrane beta strand</keyword>
<feature type="domain" description="TonB-dependent receptor plug" evidence="10">
    <location>
        <begin position="149"/>
        <end position="256"/>
    </location>
</feature>
<dbReference type="InterPro" id="IPR036942">
    <property type="entry name" value="Beta-barrel_TonB_sf"/>
</dbReference>
<keyword evidence="5 7" id="KW-0472">Membrane</keyword>